<dbReference type="EMBL" id="RQHW01000033">
    <property type="protein sequence ID" value="TGN19264.1"/>
    <property type="molecule type" value="Genomic_DNA"/>
</dbReference>
<sequence>MFPEREIYTPEIGPPGPMPGLNELFSKWGEERIRNLVSRFYDRIPNSKIYKMFPKELTLAKQKQADFIIQILGGPAYYVQNWGPARMRMRHFPFPIDEAAREEWLRCFEEALEESDFEREDKVLFNYFLDSFSKWMVNQKT</sequence>
<dbReference type="InterPro" id="IPR012292">
    <property type="entry name" value="Globin/Proto"/>
</dbReference>
<evidence type="ECO:0000256" key="5">
    <source>
        <dbReference type="ARBA" id="ARBA00034496"/>
    </source>
</evidence>
<keyword evidence="4" id="KW-0408">Iron</keyword>
<dbReference type="GO" id="GO:0019825">
    <property type="term" value="F:oxygen binding"/>
    <property type="evidence" value="ECO:0007669"/>
    <property type="project" value="InterPro"/>
</dbReference>
<keyword evidence="7" id="KW-1185">Reference proteome</keyword>
<keyword evidence="2" id="KW-0349">Heme</keyword>
<evidence type="ECO:0000256" key="3">
    <source>
        <dbReference type="ARBA" id="ARBA00022723"/>
    </source>
</evidence>
<gene>
    <name evidence="6" type="ORF">EHS15_10140</name>
</gene>
<dbReference type="Gene3D" id="1.10.490.10">
    <property type="entry name" value="Globins"/>
    <property type="match status" value="1"/>
</dbReference>
<protein>
    <submittedName>
        <fullName evidence="6">Bacitracin resistance protein BacA</fullName>
    </submittedName>
</protein>
<keyword evidence="3" id="KW-0479">Metal-binding</keyword>
<dbReference type="InterPro" id="IPR001486">
    <property type="entry name" value="Hemoglobin_trunc"/>
</dbReference>
<dbReference type="Pfam" id="PF01152">
    <property type="entry name" value="Bac_globin"/>
    <property type="match status" value="1"/>
</dbReference>
<evidence type="ECO:0000256" key="2">
    <source>
        <dbReference type="ARBA" id="ARBA00022617"/>
    </source>
</evidence>
<accession>A0A4R9LY37</accession>
<dbReference type="GO" id="GO:0046872">
    <property type="term" value="F:metal ion binding"/>
    <property type="evidence" value="ECO:0007669"/>
    <property type="project" value="UniProtKB-KW"/>
</dbReference>
<dbReference type="GO" id="GO:0005344">
    <property type="term" value="F:oxygen carrier activity"/>
    <property type="evidence" value="ECO:0007669"/>
    <property type="project" value="InterPro"/>
</dbReference>
<dbReference type="OrthoDB" id="9790913at2"/>
<dbReference type="PANTHER" id="PTHR47366">
    <property type="entry name" value="TWO-ON-TWO HEMOGLOBIN-3"/>
    <property type="match status" value="1"/>
</dbReference>
<dbReference type="PANTHER" id="PTHR47366:SF1">
    <property type="entry name" value="TWO-ON-TWO HEMOGLOBIN-3"/>
    <property type="match status" value="1"/>
</dbReference>
<dbReference type="Proteomes" id="UP000298058">
    <property type="component" value="Unassembled WGS sequence"/>
</dbReference>
<proteinExistence type="inferred from homology"/>
<organism evidence="6 7">
    <name type="scientific">Leptospira idonii</name>
    <dbReference type="NCBI Taxonomy" id="1193500"/>
    <lineage>
        <taxon>Bacteria</taxon>
        <taxon>Pseudomonadati</taxon>
        <taxon>Spirochaetota</taxon>
        <taxon>Spirochaetia</taxon>
        <taxon>Leptospirales</taxon>
        <taxon>Leptospiraceae</taxon>
        <taxon>Leptospira</taxon>
    </lineage>
</organism>
<name>A0A4R9LY37_9LEPT</name>
<evidence type="ECO:0000256" key="1">
    <source>
        <dbReference type="ARBA" id="ARBA00022448"/>
    </source>
</evidence>
<dbReference type="GO" id="GO:0020037">
    <property type="term" value="F:heme binding"/>
    <property type="evidence" value="ECO:0007669"/>
    <property type="project" value="InterPro"/>
</dbReference>
<evidence type="ECO:0000256" key="4">
    <source>
        <dbReference type="ARBA" id="ARBA00023004"/>
    </source>
</evidence>
<comment type="caution">
    <text evidence="6">The sequence shown here is derived from an EMBL/GenBank/DDBJ whole genome shotgun (WGS) entry which is preliminary data.</text>
</comment>
<evidence type="ECO:0000313" key="6">
    <source>
        <dbReference type="EMBL" id="TGN19264.1"/>
    </source>
</evidence>
<dbReference type="InterPro" id="IPR009050">
    <property type="entry name" value="Globin-like_sf"/>
</dbReference>
<keyword evidence="1" id="KW-0813">Transport</keyword>
<dbReference type="InterPro" id="IPR044203">
    <property type="entry name" value="GlbO/GLB3-like"/>
</dbReference>
<comment type="similarity">
    <text evidence="5">Belongs to the truncated hemoglobin family. Group II subfamily.</text>
</comment>
<reference evidence="6" key="1">
    <citation type="journal article" date="2019" name="PLoS Negl. Trop. Dis.">
        <title>Revisiting the worldwide diversity of Leptospira species in the environment.</title>
        <authorList>
            <person name="Vincent A.T."/>
            <person name="Schiettekatte O."/>
            <person name="Bourhy P."/>
            <person name="Veyrier F.J."/>
            <person name="Picardeau M."/>
        </authorList>
    </citation>
    <scope>NUCLEOTIDE SEQUENCE [LARGE SCALE GENOMIC DNA]</scope>
    <source>
        <strain evidence="6">201300427</strain>
    </source>
</reference>
<dbReference type="AlphaFoldDB" id="A0A4R9LY37"/>
<dbReference type="SUPFAM" id="SSF46458">
    <property type="entry name" value="Globin-like"/>
    <property type="match status" value="1"/>
</dbReference>
<evidence type="ECO:0000313" key="7">
    <source>
        <dbReference type="Proteomes" id="UP000298058"/>
    </source>
</evidence>
<dbReference type="RefSeq" id="WP_135760448.1">
    <property type="nucleotide sequence ID" value="NZ_RQHW01000033.1"/>
</dbReference>